<dbReference type="Proteomes" id="UP000262825">
    <property type="component" value="Unassembled WGS sequence"/>
</dbReference>
<name>A0A376B1H4_9ASCO</name>
<dbReference type="InterPro" id="IPR038136">
    <property type="entry name" value="CofD-like_dom_sf"/>
</dbReference>
<reference evidence="3" key="1">
    <citation type="submission" date="2018-06" db="EMBL/GenBank/DDBJ databases">
        <authorList>
            <person name="Guldener U."/>
        </authorList>
    </citation>
    <scope>NUCLEOTIDE SEQUENCE [LARGE SCALE GENOMIC DNA]</scope>
    <source>
        <strain evidence="3">UTAD17</strain>
    </source>
</reference>
<dbReference type="PANTHER" id="PTHR31240">
    <property type="entry name" value="MATERNAL EFFECT EMBRYO ARREST 18"/>
    <property type="match status" value="1"/>
</dbReference>
<dbReference type="InterPro" id="IPR002882">
    <property type="entry name" value="CofD"/>
</dbReference>
<dbReference type="GO" id="GO:0043743">
    <property type="term" value="F:LPPG:FO 2-phospho-L-lactate transferase activity"/>
    <property type="evidence" value="ECO:0007669"/>
    <property type="project" value="InterPro"/>
</dbReference>
<organism evidence="2 3">
    <name type="scientific">Saccharomycodes ludwigii</name>
    <dbReference type="NCBI Taxonomy" id="36035"/>
    <lineage>
        <taxon>Eukaryota</taxon>
        <taxon>Fungi</taxon>
        <taxon>Dikarya</taxon>
        <taxon>Ascomycota</taxon>
        <taxon>Saccharomycotina</taxon>
        <taxon>Saccharomycetes</taxon>
        <taxon>Saccharomycodales</taxon>
        <taxon>Saccharomycodaceae</taxon>
        <taxon>Saccharomycodes</taxon>
    </lineage>
</organism>
<gene>
    <name evidence="2" type="ORF">SCODWIG_00307</name>
</gene>
<evidence type="ECO:0000313" key="3">
    <source>
        <dbReference type="Proteomes" id="UP000262825"/>
    </source>
</evidence>
<feature type="region of interest" description="Disordered" evidence="1">
    <location>
        <begin position="243"/>
        <end position="268"/>
    </location>
</feature>
<dbReference type="Gene3D" id="3.40.50.10680">
    <property type="entry name" value="CofD-like domains"/>
    <property type="match status" value="1"/>
</dbReference>
<dbReference type="VEuPathDB" id="FungiDB:SCODWIG_00307"/>
<feature type="compositionally biased region" description="Acidic residues" evidence="1">
    <location>
        <begin position="252"/>
        <end position="266"/>
    </location>
</feature>
<sequence length="492" mass="55107">MQKQLTSPKKRKILVLSGGTATNSLIDTCFNQYANPNCPNSAKITYILPVSDNGGSTSEILRVIGGPAIGDIRSRIIRLIDETKEPFLVNFLSYRLPTDSTTAKLEWNSIVDGTHELWNTETTNISLKEVCRSFLCYVHMELLKRSSFKRGNSSTRNFNFSNGCVGNLFLTGCRLMLGSLNAAIELMVRLCKIDQEFVEILPCINTNHTHHIAALLENGQLIIGQSQISHPVSNSGILNNSTLSTSAQQINNDDDDDEEEEEEEDYANPTYIHPALKMSQLNFTKDIWHSNSSGTNTSVHKNELLPCPIKKIFYINPYGEIIHPISNPSCISSINNSDCIIYSIGSVMTSLLPILILSNIAESILNDDGNKRKKILLVNGSYDRETVQFNNNNSSTIPTTKNVNEYIEMIVTSVYDAYYYKHPKNRTQGDGVKNEIWNKVITDVIYLENGEILIDDLDLTKNRKIKCHKINGVNPGIYDGAVLYKTLRTILE</sequence>
<evidence type="ECO:0000256" key="1">
    <source>
        <dbReference type="SAM" id="MobiDB-lite"/>
    </source>
</evidence>
<dbReference type="Pfam" id="PF01933">
    <property type="entry name" value="CofD"/>
    <property type="match status" value="1"/>
</dbReference>
<proteinExistence type="predicted"/>
<dbReference type="EMBL" id="UFAJ01000023">
    <property type="protein sequence ID" value="SSD58546.1"/>
    <property type="molecule type" value="Genomic_DNA"/>
</dbReference>
<dbReference type="PANTHER" id="PTHR31240:SF0">
    <property type="entry name" value="MATERNAL EFFECT EMBRYO ARREST 18"/>
    <property type="match status" value="1"/>
</dbReference>
<protein>
    <submittedName>
        <fullName evidence="2">Uncharacterized protein</fullName>
    </submittedName>
</protein>
<dbReference type="AlphaFoldDB" id="A0A376B1H4"/>
<keyword evidence="3" id="KW-1185">Reference proteome</keyword>
<accession>A0A376B1H4</accession>
<dbReference type="SUPFAM" id="SSF142338">
    <property type="entry name" value="CofD-like"/>
    <property type="match status" value="1"/>
</dbReference>
<evidence type="ECO:0000313" key="2">
    <source>
        <dbReference type="EMBL" id="SSD58546.1"/>
    </source>
</evidence>